<name>A0A7S0LAG2_9EUKA</name>
<organism evidence="3">
    <name type="scientific">Coccolithus braarudii</name>
    <dbReference type="NCBI Taxonomy" id="221442"/>
    <lineage>
        <taxon>Eukaryota</taxon>
        <taxon>Haptista</taxon>
        <taxon>Haptophyta</taxon>
        <taxon>Prymnesiophyceae</taxon>
        <taxon>Coccolithales</taxon>
        <taxon>Coccolithaceae</taxon>
        <taxon>Coccolithus</taxon>
    </lineage>
</organism>
<evidence type="ECO:0000259" key="2">
    <source>
        <dbReference type="PROSITE" id="PS50833"/>
    </source>
</evidence>
<dbReference type="GO" id="GO:0005654">
    <property type="term" value="C:nucleoplasm"/>
    <property type="evidence" value="ECO:0007669"/>
    <property type="project" value="UniProtKB-ARBA"/>
</dbReference>
<sequence length="286" mass="32680">MLRRNARLRREYMYKKSAEANDRATAERKRKVKDALESGKPVPHELRGETDTLREQILLDDAKHVPPEDDIDSEYVSAGVADPKVLMTTSHDPSSKLTQFLKEMKLVVPNCQRMNRGGHTIQQIMETCRADGFTDLIVLQEHRGVPDGLVVSHMPHGPTAYFGLVNVVMRHDIPGCAKMSEQSPHLVLHNLTTRVGQRVGTILKHLFPVPKPDARRVISLVNKSDYISFRHHTYSKDKADINLHEVGPRFELKLYQIKLGTIDQVEVENEWVLRPYMNTARKRQAL</sequence>
<evidence type="ECO:0000256" key="1">
    <source>
        <dbReference type="SAM" id="MobiDB-lite"/>
    </source>
</evidence>
<reference evidence="3" key="1">
    <citation type="submission" date="2021-01" db="EMBL/GenBank/DDBJ databases">
        <authorList>
            <person name="Corre E."/>
            <person name="Pelletier E."/>
            <person name="Niang G."/>
            <person name="Scheremetjew M."/>
            <person name="Finn R."/>
            <person name="Kale V."/>
            <person name="Holt S."/>
            <person name="Cochrane G."/>
            <person name="Meng A."/>
            <person name="Brown T."/>
            <person name="Cohen L."/>
        </authorList>
    </citation>
    <scope>NUCLEOTIDE SEQUENCE</scope>
    <source>
        <strain evidence="3">PLY182g</strain>
    </source>
</reference>
<dbReference type="InterPro" id="IPR044281">
    <property type="entry name" value="IMP4/RPF1"/>
</dbReference>
<evidence type="ECO:0000313" key="3">
    <source>
        <dbReference type="EMBL" id="CAD8605850.1"/>
    </source>
</evidence>
<dbReference type="GO" id="GO:0032040">
    <property type="term" value="C:small-subunit processome"/>
    <property type="evidence" value="ECO:0007669"/>
    <property type="project" value="TreeGrafter"/>
</dbReference>
<dbReference type="GO" id="GO:0042274">
    <property type="term" value="P:ribosomal small subunit biogenesis"/>
    <property type="evidence" value="ECO:0007669"/>
    <property type="project" value="UniProtKB-ARBA"/>
</dbReference>
<dbReference type="Gene3D" id="3.40.50.10480">
    <property type="entry name" value="Probable brix-domain ribosomal biogenesis protein"/>
    <property type="match status" value="1"/>
</dbReference>
<dbReference type="PROSITE" id="PS50833">
    <property type="entry name" value="BRIX"/>
    <property type="match status" value="1"/>
</dbReference>
<dbReference type="GO" id="GO:0030515">
    <property type="term" value="F:snoRNA binding"/>
    <property type="evidence" value="ECO:0007669"/>
    <property type="project" value="TreeGrafter"/>
</dbReference>
<dbReference type="SUPFAM" id="SSF52954">
    <property type="entry name" value="Class II aaRS ABD-related"/>
    <property type="match status" value="1"/>
</dbReference>
<dbReference type="PANTHER" id="PTHR22734">
    <property type="entry name" value="U3 SMALL NUCLEOLAR RIBONUCLEOPROTEIN PROTEIN IMP4"/>
    <property type="match status" value="1"/>
</dbReference>
<dbReference type="EMBL" id="HBEY01019128">
    <property type="protein sequence ID" value="CAD8605850.1"/>
    <property type="molecule type" value="Transcribed_RNA"/>
</dbReference>
<dbReference type="Pfam" id="PF04427">
    <property type="entry name" value="Brix"/>
    <property type="match status" value="1"/>
</dbReference>
<dbReference type="GO" id="GO:0042134">
    <property type="term" value="F:rRNA primary transcript binding"/>
    <property type="evidence" value="ECO:0007669"/>
    <property type="project" value="InterPro"/>
</dbReference>
<dbReference type="PANTHER" id="PTHR22734:SF2">
    <property type="entry name" value="U3 SMALL NUCLEOLAR RIBONUCLEOPROTEIN PROTEIN IMP4"/>
    <property type="match status" value="1"/>
</dbReference>
<dbReference type="SMART" id="SM00879">
    <property type="entry name" value="Brix"/>
    <property type="match status" value="1"/>
</dbReference>
<accession>A0A7S0LAG2</accession>
<feature type="domain" description="Brix" evidence="2">
    <location>
        <begin position="83"/>
        <end position="263"/>
    </location>
</feature>
<dbReference type="GO" id="GO:0034457">
    <property type="term" value="C:Mpp10 complex"/>
    <property type="evidence" value="ECO:0007669"/>
    <property type="project" value="UniProtKB-ARBA"/>
</dbReference>
<dbReference type="AlphaFoldDB" id="A0A7S0LAG2"/>
<dbReference type="InterPro" id="IPR007109">
    <property type="entry name" value="Brix"/>
</dbReference>
<feature type="region of interest" description="Disordered" evidence="1">
    <location>
        <begin position="18"/>
        <end position="48"/>
    </location>
</feature>
<proteinExistence type="predicted"/>
<gene>
    <name evidence="3" type="ORF">CPEL01642_LOCUS9185</name>
</gene>
<protein>
    <recommendedName>
        <fullName evidence="2">Brix domain-containing protein</fullName>
    </recommendedName>
</protein>
<dbReference type="GO" id="GO:0006364">
    <property type="term" value="P:rRNA processing"/>
    <property type="evidence" value="ECO:0007669"/>
    <property type="project" value="InterPro"/>
</dbReference>
<dbReference type="FunFam" id="3.40.50.10480:FF:000001">
    <property type="entry name" value="IMP4, U3 small nucleolar ribonucleoprotein"/>
    <property type="match status" value="1"/>
</dbReference>